<gene>
    <name evidence="6" type="ORF">QJ048_06645</name>
</gene>
<dbReference type="PRINTS" id="PR00034">
    <property type="entry name" value="HTHCRP"/>
</dbReference>
<dbReference type="Pfam" id="PF00027">
    <property type="entry name" value="cNMP_binding"/>
    <property type="match status" value="1"/>
</dbReference>
<dbReference type="Proteomes" id="UP001226434">
    <property type="component" value="Unassembled WGS sequence"/>
</dbReference>
<comment type="caution">
    <text evidence="6">The sequence shown here is derived from an EMBL/GenBank/DDBJ whole genome shotgun (WGS) entry which is preliminary data.</text>
</comment>
<dbReference type="SUPFAM" id="SSF51206">
    <property type="entry name" value="cAMP-binding domain-like"/>
    <property type="match status" value="1"/>
</dbReference>
<dbReference type="InterPro" id="IPR012318">
    <property type="entry name" value="HTH_CRP"/>
</dbReference>
<keyword evidence="7" id="KW-1185">Reference proteome</keyword>
<evidence type="ECO:0000313" key="7">
    <source>
        <dbReference type="Proteomes" id="UP001226434"/>
    </source>
</evidence>
<dbReference type="Gene3D" id="2.60.120.10">
    <property type="entry name" value="Jelly Rolls"/>
    <property type="match status" value="1"/>
</dbReference>
<evidence type="ECO:0000256" key="1">
    <source>
        <dbReference type="ARBA" id="ARBA00023015"/>
    </source>
</evidence>
<dbReference type="InterPro" id="IPR036388">
    <property type="entry name" value="WH-like_DNA-bd_sf"/>
</dbReference>
<name>A0ABT6RA59_9BACT</name>
<dbReference type="Gene3D" id="1.10.10.10">
    <property type="entry name" value="Winged helix-like DNA-binding domain superfamily/Winged helix DNA-binding domain"/>
    <property type="match status" value="1"/>
</dbReference>
<dbReference type="RefSeq" id="WP_282333556.1">
    <property type="nucleotide sequence ID" value="NZ_JASBRG010000003.1"/>
</dbReference>
<keyword evidence="3" id="KW-0804">Transcription</keyword>
<accession>A0ABT6RA59</accession>
<feature type="domain" description="Cyclic nucleotide-binding" evidence="4">
    <location>
        <begin position="19"/>
        <end position="139"/>
    </location>
</feature>
<dbReference type="InterPro" id="IPR014710">
    <property type="entry name" value="RmlC-like_jellyroll"/>
</dbReference>
<dbReference type="SMART" id="SM00419">
    <property type="entry name" value="HTH_CRP"/>
    <property type="match status" value="1"/>
</dbReference>
<sequence>MSIKGIFPIDKWDFKSRSVLAGLPDGDLEMLMANQTEKVYKLSEVIFWEGAYPSGIFYIKEGKVKKYKLDKDGREHIIYVANAGELLGYHAILSEDRYPDSAAALEETRIAFIPKEDFLKTLQHSGVLNGRLLKNLSHEFAVLANSLSMFAKSSVRERLALQLIILREKYKVNFQPGMPVAINMSRDDLASLVGTARENVVRLLSDLKEEKIVETKGRTITVLDVQKLIKIAGYK</sequence>
<dbReference type="CDD" id="cd00038">
    <property type="entry name" value="CAP_ED"/>
    <property type="match status" value="1"/>
</dbReference>
<dbReference type="Pfam" id="PF13545">
    <property type="entry name" value="HTH_Crp_2"/>
    <property type="match status" value="1"/>
</dbReference>
<dbReference type="PROSITE" id="PS50042">
    <property type="entry name" value="CNMP_BINDING_3"/>
    <property type="match status" value="1"/>
</dbReference>
<feature type="domain" description="HTH crp-type" evidence="5">
    <location>
        <begin position="153"/>
        <end position="226"/>
    </location>
</feature>
<evidence type="ECO:0000313" key="6">
    <source>
        <dbReference type="EMBL" id="MDI3319443.1"/>
    </source>
</evidence>
<organism evidence="6 7">
    <name type="scientific">Pinibacter soli</name>
    <dbReference type="NCBI Taxonomy" id="3044211"/>
    <lineage>
        <taxon>Bacteria</taxon>
        <taxon>Pseudomonadati</taxon>
        <taxon>Bacteroidota</taxon>
        <taxon>Chitinophagia</taxon>
        <taxon>Chitinophagales</taxon>
        <taxon>Chitinophagaceae</taxon>
        <taxon>Pinibacter</taxon>
    </lineage>
</organism>
<dbReference type="PANTHER" id="PTHR24567:SF74">
    <property type="entry name" value="HTH-TYPE TRANSCRIPTIONAL REGULATOR ARCR"/>
    <property type="match status" value="1"/>
</dbReference>
<evidence type="ECO:0000259" key="5">
    <source>
        <dbReference type="PROSITE" id="PS51063"/>
    </source>
</evidence>
<dbReference type="InterPro" id="IPR050397">
    <property type="entry name" value="Env_Response_Regulators"/>
</dbReference>
<dbReference type="InterPro" id="IPR000595">
    <property type="entry name" value="cNMP-bd_dom"/>
</dbReference>
<evidence type="ECO:0000259" key="4">
    <source>
        <dbReference type="PROSITE" id="PS50042"/>
    </source>
</evidence>
<dbReference type="SUPFAM" id="SSF46785">
    <property type="entry name" value="Winged helix' DNA-binding domain"/>
    <property type="match status" value="1"/>
</dbReference>
<keyword evidence="1" id="KW-0805">Transcription regulation</keyword>
<keyword evidence="2" id="KW-0238">DNA-binding</keyword>
<dbReference type="InterPro" id="IPR018490">
    <property type="entry name" value="cNMP-bd_dom_sf"/>
</dbReference>
<dbReference type="SMART" id="SM00100">
    <property type="entry name" value="cNMP"/>
    <property type="match status" value="1"/>
</dbReference>
<dbReference type="PROSITE" id="PS51063">
    <property type="entry name" value="HTH_CRP_2"/>
    <property type="match status" value="1"/>
</dbReference>
<evidence type="ECO:0000256" key="2">
    <source>
        <dbReference type="ARBA" id="ARBA00023125"/>
    </source>
</evidence>
<dbReference type="InterPro" id="IPR036390">
    <property type="entry name" value="WH_DNA-bd_sf"/>
</dbReference>
<evidence type="ECO:0000256" key="3">
    <source>
        <dbReference type="ARBA" id="ARBA00023163"/>
    </source>
</evidence>
<reference evidence="6 7" key="1">
    <citation type="submission" date="2023-05" db="EMBL/GenBank/DDBJ databases">
        <title>Genome sequence of Pinibacter sp. MAH-24.</title>
        <authorList>
            <person name="Huq M.A."/>
        </authorList>
    </citation>
    <scope>NUCLEOTIDE SEQUENCE [LARGE SCALE GENOMIC DNA]</scope>
    <source>
        <strain evidence="6 7">MAH-24</strain>
    </source>
</reference>
<dbReference type="EMBL" id="JASBRG010000003">
    <property type="protein sequence ID" value="MDI3319443.1"/>
    <property type="molecule type" value="Genomic_DNA"/>
</dbReference>
<protein>
    <submittedName>
        <fullName evidence="6">Crp/Fnr family transcriptional regulator</fullName>
    </submittedName>
</protein>
<dbReference type="PANTHER" id="PTHR24567">
    <property type="entry name" value="CRP FAMILY TRANSCRIPTIONAL REGULATORY PROTEIN"/>
    <property type="match status" value="1"/>
</dbReference>
<proteinExistence type="predicted"/>